<dbReference type="RefSeq" id="WP_138363652.1">
    <property type="nucleotide sequence ID" value="NZ_VCEJ01000002.1"/>
</dbReference>
<sequence>MRTLPIAILSMILLAFSCNDHVIPDSQLSIRTLPFEYVDTTTIFRIQVEDQGNKPVREHGIVYTAYFRGVGNHNLNPTIEDNKIRFDNALMLGINQFAYTKDFINGRTFFYYRAYAILDDGSIVYGNRINFTV</sequence>
<evidence type="ECO:0000313" key="2">
    <source>
        <dbReference type="Proteomes" id="UP000306402"/>
    </source>
</evidence>
<accession>A0A5R9L1K7</accession>
<dbReference type="AlphaFoldDB" id="A0A5R9L1K7"/>
<proteinExistence type="predicted"/>
<dbReference type="Proteomes" id="UP000306402">
    <property type="component" value="Unassembled WGS sequence"/>
</dbReference>
<dbReference type="OrthoDB" id="958269at2"/>
<reference evidence="1 2" key="1">
    <citation type="submission" date="2019-05" db="EMBL/GenBank/DDBJ databases">
        <authorList>
            <person name="Qu J.-H."/>
        </authorList>
    </citation>
    <scope>NUCLEOTIDE SEQUENCE [LARGE SCALE GENOMIC DNA]</scope>
    <source>
        <strain evidence="1 2">T17</strain>
    </source>
</reference>
<evidence type="ECO:0008006" key="3">
    <source>
        <dbReference type="Google" id="ProtNLM"/>
    </source>
</evidence>
<organism evidence="1 2">
    <name type="scientific">Dyadobacter luticola</name>
    <dbReference type="NCBI Taxonomy" id="1979387"/>
    <lineage>
        <taxon>Bacteria</taxon>
        <taxon>Pseudomonadati</taxon>
        <taxon>Bacteroidota</taxon>
        <taxon>Cytophagia</taxon>
        <taxon>Cytophagales</taxon>
        <taxon>Spirosomataceae</taxon>
        <taxon>Dyadobacter</taxon>
    </lineage>
</organism>
<dbReference type="PROSITE" id="PS51257">
    <property type="entry name" value="PROKAR_LIPOPROTEIN"/>
    <property type="match status" value="1"/>
</dbReference>
<protein>
    <recommendedName>
        <fullName evidence="3">DUF3872 domain-containing protein</fullName>
    </recommendedName>
</protein>
<name>A0A5R9L1K7_9BACT</name>
<gene>
    <name evidence="1" type="ORF">FEN17_02060</name>
</gene>
<evidence type="ECO:0000313" key="1">
    <source>
        <dbReference type="EMBL" id="TLV02442.1"/>
    </source>
</evidence>
<keyword evidence="2" id="KW-1185">Reference proteome</keyword>
<comment type="caution">
    <text evidence="1">The sequence shown here is derived from an EMBL/GenBank/DDBJ whole genome shotgun (WGS) entry which is preliminary data.</text>
</comment>
<dbReference type="EMBL" id="VCEJ01000002">
    <property type="protein sequence ID" value="TLV02442.1"/>
    <property type="molecule type" value="Genomic_DNA"/>
</dbReference>